<evidence type="ECO:0000256" key="1">
    <source>
        <dbReference type="SAM" id="MobiDB-lite"/>
    </source>
</evidence>
<name>A0A1H1ISV4_9BURK</name>
<keyword evidence="3" id="KW-1185">Reference proteome</keyword>
<sequence length="268" mass="28733">MSDRLAADGDRTSTGGEVTGHSGIYNEVGKMHAHKENLATCGNWKGGWPIHGIVSGWMDDDYPMVIDGDRVLSPCGKNLVVASSASNAFYSEGRGAAQAECPPEFLKTDRYDEQFTLVDANETPLPDTYDTARRPSGELRLAQPIHGTNWTLSNGIGSINQELSCSQTGRPMPDALATALTNTNPNSSVSAQTERLSKPWKLSDDGVAFMAVCESGVMNGTYMGLPVIDGMILKVYLDSKGFPTVGFGHKVIPSDHLHVGDTISVERA</sequence>
<evidence type="ECO:0000313" key="3">
    <source>
        <dbReference type="Proteomes" id="UP000183487"/>
    </source>
</evidence>
<reference evidence="3" key="1">
    <citation type="submission" date="2016-10" db="EMBL/GenBank/DDBJ databases">
        <authorList>
            <person name="Varghese N."/>
        </authorList>
    </citation>
    <scope>NUCLEOTIDE SEQUENCE [LARGE SCALE GENOMIC DNA]</scope>
    <source>
        <strain evidence="3">GAS106B</strain>
    </source>
</reference>
<dbReference type="RefSeq" id="WP_074770565.1">
    <property type="nucleotide sequence ID" value="NZ_FNKP01000002.1"/>
</dbReference>
<gene>
    <name evidence="2" type="ORF">SAMN05443245_5617</name>
</gene>
<feature type="region of interest" description="Disordered" evidence="1">
    <location>
        <begin position="1"/>
        <end position="23"/>
    </location>
</feature>
<dbReference type="CDD" id="cd14744">
    <property type="entry name" value="PAAR_CT_2"/>
    <property type="match status" value="1"/>
</dbReference>
<feature type="compositionally biased region" description="Basic and acidic residues" evidence="1">
    <location>
        <begin position="1"/>
        <end position="11"/>
    </location>
</feature>
<protein>
    <recommendedName>
        <fullName evidence="4">PAAR motif-containing protein</fullName>
    </recommendedName>
</protein>
<dbReference type="SUPFAM" id="SSF53955">
    <property type="entry name" value="Lysozyme-like"/>
    <property type="match status" value="1"/>
</dbReference>
<organism evidence="2 3">
    <name type="scientific">Paraburkholderia fungorum</name>
    <dbReference type="NCBI Taxonomy" id="134537"/>
    <lineage>
        <taxon>Bacteria</taxon>
        <taxon>Pseudomonadati</taxon>
        <taxon>Pseudomonadota</taxon>
        <taxon>Betaproteobacteria</taxon>
        <taxon>Burkholderiales</taxon>
        <taxon>Burkholderiaceae</taxon>
        <taxon>Paraburkholderia</taxon>
    </lineage>
</organism>
<accession>A0A1H1ISV4</accession>
<dbReference type="Proteomes" id="UP000183487">
    <property type="component" value="Unassembled WGS sequence"/>
</dbReference>
<dbReference type="OrthoDB" id="8594232at2"/>
<dbReference type="AlphaFoldDB" id="A0A1H1ISV4"/>
<dbReference type="EMBL" id="FNKP01000002">
    <property type="protein sequence ID" value="SDR40801.1"/>
    <property type="molecule type" value="Genomic_DNA"/>
</dbReference>
<dbReference type="InterPro" id="IPR023346">
    <property type="entry name" value="Lysozyme-like_dom_sf"/>
</dbReference>
<proteinExistence type="predicted"/>
<evidence type="ECO:0008006" key="4">
    <source>
        <dbReference type="Google" id="ProtNLM"/>
    </source>
</evidence>
<evidence type="ECO:0000313" key="2">
    <source>
        <dbReference type="EMBL" id="SDR40801.1"/>
    </source>
</evidence>